<accession>A0A9P9YEA8</accession>
<protein>
    <submittedName>
        <fullName evidence="1">Uncharacterized protein</fullName>
    </submittedName>
</protein>
<evidence type="ECO:0000313" key="2">
    <source>
        <dbReference type="Proteomes" id="UP001059596"/>
    </source>
</evidence>
<evidence type="ECO:0000313" key="1">
    <source>
        <dbReference type="EMBL" id="KAI8035311.1"/>
    </source>
</evidence>
<comment type="caution">
    <text evidence="1">The sequence shown here is derived from an EMBL/GenBank/DDBJ whole genome shotgun (WGS) entry which is preliminary data.</text>
</comment>
<name>A0A9P9YEA8_9MUSC</name>
<keyword evidence="2" id="KW-1185">Reference proteome</keyword>
<organism evidence="1 2">
    <name type="scientific">Drosophila gunungcola</name>
    <name type="common">fruit fly</name>
    <dbReference type="NCBI Taxonomy" id="103775"/>
    <lineage>
        <taxon>Eukaryota</taxon>
        <taxon>Metazoa</taxon>
        <taxon>Ecdysozoa</taxon>
        <taxon>Arthropoda</taxon>
        <taxon>Hexapoda</taxon>
        <taxon>Insecta</taxon>
        <taxon>Pterygota</taxon>
        <taxon>Neoptera</taxon>
        <taxon>Endopterygota</taxon>
        <taxon>Diptera</taxon>
        <taxon>Brachycera</taxon>
        <taxon>Muscomorpha</taxon>
        <taxon>Ephydroidea</taxon>
        <taxon>Drosophilidae</taxon>
        <taxon>Drosophila</taxon>
        <taxon>Sophophora</taxon>
    </lineage>
</organism>
<dbReference type="Proteomes" id="UP001059596">
    <property type="component" value="Unassembled WGS sequence"/>
</dbReference>
<dbReference type="EMBL" id="JAMKOV010000039">
    <property type="protein sequence ID" value="KAI8035311.1"/>
    <property type="molecule type" value="Genomic_DNA"/>
</dbReference>
<sequence length="112" mass="12157">PSGKSSKIDGDVISNSEVDLPLPHRIAPHTEIESVIGKSKKQKNRIGIASGQVLFIQPTTTTSTTTTTPTTTTKVKPHLLRCVCFAVAKSPSYKLINMNSSSEKEEETEDVF</sequence>
<reference evidence="1" key="1">
    <citation type="journal article" date="2023" name="Genome Biol. Evol.">
        <title>Long-read-based Genome Assembly of Drosophila gunungcola Reveals Fewer Chemosensory Genes in Flower-breeding Species.</title>
        <authorList>
            <person name="Negi A."/>
            <person name="Liao B.Y."/>
            <person name="Yeh S.D."/>
        </authorList>
    </citation>
    <scope>NUCLEOTIDE SEQUENCE</scope>
    <source>
        <strain evidence="1">Sukarami</strain>
    </source>
</reference>
<dbReference type="AlphaFoldDB" id="A0A9P9YEA8"/>
<feature type="non-terminal residue" evidence="1">
    <location>
        <position position="1"/>
    </location>
</feature>
<proteinExistence type="predicted"/>
<gene>
    <name evidence="1" type="ORF">M5D96_011859</name>
</gene>